<reference evidence="1" key="1">
    <citation type="submission" date="2014-09" db="EMBL/GenBank/DDBJ databases">
        <authorList>
            <person name="Magalhaes I.L.F."/>
            <person name="Oliveira U."/>
            <person name="Santos F.R."/>
            <person name="Vidigal T.H.D.A."/>
            <person name="Brescovit A.D."/>
            <person name="Santos A.J."/>
        </authorList>
    </citation>
    <scope>NUCLEOTIDE SEQUENCE</scope>
    <source>
        <tissue evidence="1">Shoot tissue taken approximately 20 cm above the soil surface</tissue>
    </source>
</reference>
<name>A0A0A9H2X7_ARUDO</name>
<dbReference type="AlphaFoldDB" id="A0A0A9H2X7"/>
<proteinExistence type="predicted"/>
<evidence type="ECO:0000313" key="1">
    <source>
        <dbReference type="EMBL" id="JAE27238.1"/>
    </source>
</evidence>
<dbReference type="EMBL" id="GBRH01170658">
    <property type="protein sequence ID" value="JAE27238.1"/>
    <property type="molecule type" value="Transcribed_RNA"/>
</dbReference>
<reference evidence="1" key="2">
    <citation type="journal article" date="2015" name="Data Brief">
        <title>Shoot transcriptome of the giant reed, Arundo donax.</title>
        <authorList>
            <person name="Barrero R.A."/>
            <person name="Guerrero F.D."/>
            <person name="Moolhuijzen P."/>
            <person name="Goolsby J.A."/>
            <person name="Tidwell J."/>
            <person name="Bellgard S.E."/>
            <person name="Bellgard M.I."/>
        </authorList>
    </citation>
    <scope>NUCLEOTIDE SEQUENCE</scope>
    <source>
        <tissue evidence="1">Shoot tissue taken approximately 20 cm above the soil surface</tissue>
    </source>
</reference>
<organism evidence="1">
    <name type="scientific">Arundo donax</name>
    <name type="common">Giant reed</name>
    <name type="synonym">Donax arundinaceus</name>
    <dbReference type="NCBI Taxonomy" id="35708"/>
    <lineage>
        <taxon>Eukaryota</taxon>
        <taxon>Viridiplantae</taxon>
        <taxon>Streptophyta</taxon>
        <taxon>Embryophyta</taxon>
        <taxon>Tracheophyta</taxon>
        <taxon>Spermatophyta</taxon>
        <taxon>Magnoliopsida</taxon>
        <taxon>Liliopsida</taxon>
        <taxon>Poales</taxon>
        <taxon>Poaceae</taxon>
        <taxon>PACMAD clade</taxon>
        <taxon>Arundinoideae</taxon>
        <taxon>Arundineae</taxon>
        <taxon>Arundo</taxon>
    </lineage>
</organism>
<sequence>MRTCMHMQRQEKKGKKD</sequence>
<accession>A0A0A9H2X7</accession>
<protein>
    <submittedName>
        <fullName evidence="1">Uncharacterized protein</fullName>
    </submittedName>
</protein>